<feature type="compositionally biased region" description="Low complexity" evidence="1">
    <location>
        <begin position="1"/>
        <end position="15"/>
    </location>
</feature>
<protein>
    <submittedName>
        <fullName evidence="2">Uncharacterized protein</fullName>
    </submittedName>
</protein>
<dbReference type="GO" id="GO:0006355">
    <property type="term" value="P:regulation of DNA-templated transcription"/>
    <property type="evidence" value="ECO:0007669"/>
    <property type="project" value="InterPro"/>
</dbReference>
<evidence type="ECO:0000313" key="2">
    <source>
        <dbReference type="EMBL" id="AZI45316.1"/>
    </source>
</evidence>
<organism evidence="2 3">
    <name type="scientific">Deinococcus psychrotolerans</name>
    <dbReference type="NCBI Taxonomy" id="2489213"/>
    <lineage>
        <taxon>Bacteria</taxon>
        <taxon>Thermotogati</taxon>
        <taxon>Deinococcota</taxon>
        <taxon>Deinococci</taxon>
        <taxon>Deinococcales</taxon>
        <taxon>Deinococcaceae</taxon>
        <taxon>Deinococcus</taxon>
    </lineage>
</organism>
<feature type="region of interest" description="Disordered" evidence="1">
    <location>
        <begin position="1"/>
        <end position="50"/>
    </location>
</feature>
<dbReference type="InterPro" id="IPR010985">
    <property type="entry name" value="Ribbon_hlx_hlx"/>
</dbReference>
<evidence type="ECO:0000313" key="3">
    <source>
        <dbReference type="Proteomes" id="UP000276417"/>
    </source>
</evidence>
<evidence type="ECO:0000256" key="1">
    <source>
        <dbReference type="SAM" id="MobiDB-lite"/>
    </source>
</evidence>
<accession>A0A3G8YVW8</accession>
<dbReference type="Proteomes" id="UP000276417">
    <property type="component" value="Plasmid unnamed4"/>
</dbReference>
<keyword evidence="3" id="KW-1185">Reference proteome</keyword>
<dbReference type="SUPFAM" id="SSF47598">
    <property type="entry name" value="Ribbon-helix-helix"/>
    <property type="match status" value="1"/>
</dbReference>
<dbReference type="OrthoDB" id="10018581at2"/>
<dbReference type="EMBL" id="CP034188">
    <property type="protein sequence ID" value="AZI45316.1"/>
    <property type="molecule type" value="Genomic_DNA"/>
</dbReference>
<name>A0A3G8YVW8_9DEIO</name>
<sequence>MTKKFGGALQQLQQAKEAARRPDPGTPEVRKPVSLEVEKSGSPDAGPRMEKYTTTLDKGLILRLKMHALQNDLKHQDVVAEALEAYLLAAGQGRD</sequence>
<dbReference type="Gene3D" id="1.10.1220.10">
    <property type="entry name" value="Met repressor-like"/>
    <property type="match status" value="1"/>
</dbReference>
<dbReference type="AlphaFoldDB" id="A0A3G8YVW8"/>
<keyword evidence="2" id="KW-0614">Plasmid</keyword>
<geneLocation type="plasmid" evidence="2 3">
    <name>unnamed4</name>
</geneLocation>
<proteinExistence type="predicted"/>
<dbReference type="InterPro" id="IPR013321">
    <property type="entry name" value="Arc_rbn_hlx_hlx"/>
</dbReference>
<reference evidence="2 3" key="1">
    <citation type="submission" date="2018-11" db="EMBL/GenBank/DDBJ databases">
        <title>Deinococcus shelandsis sp. nov., isolated from South Shetland Islands soil of Antarctica.</title>
        <authorList>
            <person name="Tian J."/>
        </authorList>
    </citation>
    <scope>NUCLEOTIDE SEQUENCE [LARGE SCALE GENOMIC DNA]</scope>
    <source>
        <strain evidence="2 3">S14-83T</strain>
        <plasmid evidence="2 3">unnamed4</plasmid>
    </source>
</reference>
<feature type="compositionally biased region" description="Basic and acidic residues" evidence="1">
    <location>
        <begin position="17"/>
        <end position="50"/>
    </location>
</feature>
<gene>
    <name evidence="2" type="ORF">EHF33_20620</name>
</gene>
<dbReference type="KEGG" id="dph:EHF33_20620"/>
<dbReference type="RefSeq" id="WP_124875803.1">
    <property type="nucleotide sequence ID" value="NZ_CP034188.1"/>
</dbReference>